<geneLocation type="plasmid" evidence="3 4">
    <name>unnamed7</name>
</geneLocation>
<keyword evidence="3" id="KW-0614">Plasmid</keyword>
<keyword evidence="4" id="KW-1185">Reference proteome</keyword>
<feature type="compositionally biased region" description="Basic and acidic residues" evidence="1">
    <location>
        <begin position="729"/>
        <end position="753"/>
    </location>
</feature>
<proteinExistence type="predicted"/>
<organism evidence="3 4">
    <name type="scientific">Paracoccus yeei</name>
    <dbReference type="NCBI Taxonomy" id="147645"/>
    <lineage>
        <taxon>Bacteria</taxon>
        <taxon>Pseudomonadati</taxon>
        <taxon>Pseudomonadota</taxon>
        <taxon>Alphaproteobacteria</taxon>
        <taxon>Rhodobacterales</taxon>
        <taxon>Paracoccaceae</taxon>
        <taxon>Paracoccus</taxon>
    </lineage>
</organism>
<sequence>MQRRDAVAAVTGRLFEDDWGRVGRSRNLGAARHMARAAQGASPAFFKLIRTGGCSSREQLASQFSYLFSKSVDIHDSKGLLDHSKTLTPEQIDRAVARWADDWKGKMNAARTTHMVMSFPRGANPRHVSLIAGEICREKLGGRFDYMIAVHTDSPNKNPHAHIIVNRRGGQGDYFALRRGTEYTYETFKEAMVDHAKRYGIQLEATTRLQRGHVNYPPTDGQWRRAKEKAADTGQAFEAPAGKPRVGAALARATDEIRDWSLRYRDLSSFASASNMQDLATAFEKAAQVLAQGGVILAKGEPYMTVEEDFDRAAADLKNAVDRAERSISEAAPNQRPAMERQLAEALASVEHLQPLGARSRDLSDVASNDGIYSAQNVEAINSRLAVEGRDKLSAALDGTGIDPVEVEARMQVGANSAALETRWTQQDVQNVAEMRGLDLRDEAQMQQALEVVDAAHNRIAQDYGIDDAIERRAASAEAETDAIADYEARFPDGDTRMADEISADARRAQEQEDAELDAATDVMIQMQREAQDMWENSDEVQIPVITGDGERLEMTEAQIRAAVEHDADLRLESPVDENDLVPNDENIAALREYHEQQRRENAIDYDAHGDPDYLGNQAEAQFNRVDTADQMARSREADALEHAPTTSIGSTEAARHELRQYANPVGADDERRLREAVERALTRDEIERLKRGDVDGLNGVGSREEQLAMARDYLRSTNDPTAQQGLDRVNEQLAAEREQQRRERGHEGGGHE</sequence>
<feature type="compositionally biased region" description="Polar residues" evidence="1">
    <location>
        <begin position="716"/>
        <end position="725"/>
    </location>
</feature>
<name>A0A1V0GZR8_9RHOB</name>
<dbReference type="Pfam" id="PF03432">
    <property type="entry name" value="Relaxase"/>
    <property type="match status" value="1"/>
</dbReference>
<evidence type="ECO:0000259" key="2">
    <source>
        <dbReference type="Pfam" id="PF03432"/>
    </source>
</evidence>
<dbReference type="KEGG" id="pye:A6J80_23280"/>
<evidence type="ECO:0000256" key="1">
    <source>
        <dbReference type="SAM" id="MobiDB-lite"/>
    </source>
</evidence>
<evidence type="ECO:0000313" key="3">
    <source>
        <dbReference type="EMBL" id="ARC39189.1"/>
    </source>
</evidence>
<gene>
    <name evidence="3" type="ORF">A6J80_23280</name>
</gene>
<feature type="region of interest" description="Disordered" evidence="1">
    <location>
        <begin position="713"/>
        <end position="753"/>
    </location>
</feature>
<reference evidence="3" key="1">
    <citation type="submission" date="2017-12" db="EMBL/GenBank/DDBJ databases">
        <title>FDA dAtabase for Regulatory Grade micrObial Sequences (FDA-ARGOS): Supporting development and validation of Infectious Disease Dx tests.</title>
        <authorList>
            <person name="Campos J."/>
            <person name="Goldberg B."/>
            <person name="Tallon L."/>
            <person name="Sadzewicz L."/>
            <person name="Sengamalay N."/>
            <person name="Ott S."/>
            <person name="Godinez A."/>
            <person name="Nagaraj S."/>
            <person name="Vyas G."/>
            <person name="Aluvathingal J."/>
            <person name="Nadendla S."/>
            <person name="Geyer C."/>
            <person name="Nandy P."/>
            <person name="Hobson J."/>
            <person name="Sichtig H."/>
        </authorList>
    </citation>
    <scope>NUCLEOTIDE SEQUENCE</scope>
    <source>
        <strain evidence="3">FDAARGOS_252</strain>
        <plasmid evidence="3">unnamed7</plasmid>
    </source>
</reference>
<dbReference type="RefSeq" id="WP_080623409.1">
    <property type="nucleotide sequence ID" value="NZ_CAWMZI010000008.1"/>
</dbReference>
<dbReference type="InterPro" id="IPR005094">
    <property type="entry name" value="Endonuclease_MobA/VirD2"/>
</dbReference>
<accession>A0A1V0GZR8</accession>
<evidence type="ECO:0000313" key="4">
    <source>
        <dbReference type="Proteomes" id="UP000191257"/>
    </source>
</evidence>
<dbReference type="Proteomes" id="UP000191257">
    <property type="component" value="Plasmid unnamed7"/>
</dbReference>
<protein>
    <recommendedName>
        <fullName evidence="2">MobA/VirD2-like nuclease domain-containing protein</fullName>
    </recommendedName>
</protein>
<dbReference type="AlphaFoldDB" id="A0A1V0GZR8"/>
<feature type="domain" description="MobA/VirD2-like nuclease" evidence="2">
    <location>
        <begin position="85"/>
        <end position="198"/>
    </location>
</feature>
<dbReference type="EMBL" id="CP020447">
    <property type="protein sequence ID" value="ARC39189.1"/>
    <property type="molecule type" value="Genomic_DNA"/>
</dbReference>